<feature type="transmembrane region" description="Helical" evidence="6">
    <location>
        <begin position="94"/>
        <end position="115"/>
    </location>
</feature>
<dbReference type="GO" id="GO:0015205">
    <property type="term" value="F:nucleobase transmembrane transporter activity"/>
    <property type="evidence" value="ECO:0007669"/>
    <property type="project" value="TreeGrafter"/>
</dbReference>
<dbReference type="PANTHER" id="PTHR30618:SF2">
    <property type="entry name" value="ALLANTOIN PERMEASE-RELATED"/>
    <property type="match status" value="1"/>
</dbReference>
<comment type="similarity">
    <text evidence="2">Belongs to the purine-cytosine permease (2.A.39) family.</text>
</comment>
<comment type="caution">
    <text evidence="7">The sequence shown here is derived from an EMBL/GenBank/DDBJ whole genome shotgun (WGS) entry which is preliminary data.</text>
</comment>
<dbReference type="Pfam" id="PF02133">
    <property type="entry name" value="Transp_cyt_pur"/>
    <property type="match status" value="1"/>
</dbReference>
<evidence type="ECO:0000256" key="2">
    <source>
        <dbReference type="ARBA" id="ARBA00008974"/>
    </source>
</evidence>
<reference evidence="8" key="1">
    <citation type="submission" date="2023-07" db="EMBL/GenBank/DDBJ databases">
        <title>A draft genome of Kazachstania heterogenica Y-27499.</title>
        <authorList>
            <person name="Donic C."/>
            <person name="Kralova J.S."/>
            <person name="Fidel L."/>
            <person name="Ben-Dor S."/>
            <person name="Jung S."/>
        </authorList>
    </citation>
    <scope>NUCLEOTIDE SEQUENCE [LARGE SCALE GENOMIC DNA]</scope>
    <source>
        <strain evidence="8">Y27499</strain>
    </source>
</reference>
<evidence type="ECO:0000256" key="5">
    <source>
        <dbReference type="ARBA" id="ARBA00023136"/>
    </source>
</evidence>
<keyword evidence="5 6" id="KW-0472">Membrane</keyword>
<keyword evidence="4 6" id="KW-1133">Transmembrane helix</keyword>
<dbReference type="InterPro" id="IPR045225">
    <property type="entry name" value="Uracil/uridine/allantoin_perm"/>
</dbReference>
<dbReference type="Gene3D" id="1.10.4160.10">
    <property type="entry name" value="Hydantoin permease"/>
    <property type="match status" value="1"/>
</dbReference>
<evidence type="ECO:0000313" key="8">
    <source>
        <dbReference type="Proteomes" id="UP001306508"/>
    </source>
</evidence>
<protein>
    <submittedName>
        <fullName evidence="7">Uncharacterized protein</fullName>
    </submittedName>
</protein>
<dbReference type="PANTHER" id="PTHR30618">
    <property type="entry name" value="NCS1 FAMILY PURINE/PYRIMIDINE TRANSPORTER"/>
    <property type="match status" value="1"/>
</dbReference>
<dbReference type="Proteomes" id="UP001306508">
    <property type="component" value="Unassembled WGS sequence"/>
</dbReference>
<evidence type="ECO:0000313" key="7">
    <source>
        <dbReference type="EMBL" id="KAK5782442.1"/>
    </source>
</evidence>
<keyword evidence="8" id="KW-1185">Reference proteome</keyword>
<evidence type="ECO:0000256" key="1">
    <source>
        <dbReference type="ARBA" id="ARBA00004141"/>
    </source>
</evidence>
<feature type="transmembrane region" description="Helical" evidence="6">
    <location>
        <begin position="50"/>
        <end position="73"/>
    </location>
</feature>
<feature type="transmembrane region" description="Helical" evidence="6">
    <location>
        <begin position="135"/>
        <end position="157"/>
    </location>
</feature>
<proteinExistence type="inferred from homology"/>
<comment type="subcellular location">
    <subcellularLocation>
        <location evidence="1">Membrane</location>
        <topology evidence="1">Multi-pass membrane protein</topology>
    </subcellularLocation>
</comment>
<dbReference type="EMBL" id="JAWIZZ010000006">
    <property type="protein sequence ID" value="KAK5782442.1"/>
    <property type="molecule type" value="Genomic_DNA"/>
</dbReference>
<dbReference type="GO" id="GO:0005886">
    <property type="term" value="C:plasma membrane"/>
    <property type="evidence" value="ECO:0007669"/>
    <property type="project" value="TreeGrafter"/>
</dbReference>
<gene>
    <name evidence="7" type="ORF">RI543_000379</name>
</gene>
<evidence type="ECO:0000256" key="3">
    <source>
        <dbReference type="ARBA" id="ARBA00022692"/>
    </source>
</evidence>
<organism evidence="7 8">
    <name type="scientific">Arxiozyma heterogenica</name>
    <dbReference type="NCBI Taxonomy" id="278026"/>
    <lineage>
        <taxon>Eukaryota</taxon>
        <taxon>Fungi</taxon>
        <taxon>Dikarya</taxon>
        <taxon>Ascomycota</taxon>
        <taxon>Saccharomycotina</taxon>
        <taxon>Saccharomycetes</taxon>
        <taxon>Saccharomycetales</taxon>
        <taxon>Saccharomycetaceae</taxon>
        <taxon>Arxiozyma</taxon>
    </lineage>
</organism>
<name>A0AAN7WR47_9SACH</name>
<sequence length="171" mass="19672">MAIVWYAIQAWLSSQPIALMLRSIFGKDLEKRILNHFGSSNTNTFPPHKIRHFFTLKVVLIPFAAFGFLIWSLKRSLGKIALSSLNDFKPEHSEFFWIFVRLPMFCMSNFAALIINAPDFSRFAKIPNASLWSQLTAIPLFFAITCLIGIIVTAAGYEMYISLHWMFLKNF</sequence>
<accession>A0AAN7WR47</accession>
<dbReference type="AlphaFoldDB" id="A0AAN7WR47"/>
<keyword evidence="3 6" id="KW-0812">Transmembrane</keyword>
<evidence type="ECO:0000256" key="4">
    <source>
        <dbReference type="ARBA" id="ARBA00022989"/>
    </source>
</evidence>
<evidence type="ECO:0000256" key="6">
    <source>
        <dbReference type="SAM" id="Phobius"/>
    </source>
</evidence>
<dbReference type="InterPro" id="IPR001248">
    <property type="entry name" value="Pur-cyt_permease"/>
</dbReference>